<reference evidence="11" key="1">
    <citation type="submission" date="2025-08" db="UniProtKB">
        <authorList>
            <consortium name="Ensembl"/>
        </authorList>
    </citation>
    <scope>IDENTIFICATION</scope>
</reference>
<evidence type="ECO:0000256" key="3">
    <source>
        <dbReference type="ARBA" id="ARBA00007073"/>
    </source>
</evidence>
<evidence type="ECO:0000256" key="8">
    <source>
        <dbReference type="ARBA" id="ARBA00062157"/>
    </source>
</evidence>
<dbReference type="InterPro" id="IPR015419">
    <property type="entry name" value="CTAG/Pcc1"/>
</dbReference>
<keyword evidence="12" id="KW-1185">Reference proteome</keyword>
<evidence type="ECO:0000256" key="5">
    <source>
        <dbReference type="ARBA" id="ARBA00022694"/>
    </source>
</evidence>
<dbReference type="Gene3D" id="3.30.310.50">
    <property type="entry name" value="Alpha-D-phosphohexomutase, C-terminal domain"/>
    <property type="match status" value="1"/>
</dbReference>
<evidence type="ECO:0000256" key="6">
    <source>
        <dbReference type="ARBA" id="ARBA00023242"/>
    </source>
</evidence>
<dbReference type="GO" id="GO:0005737">
    <property type="term" value="C:cytoplasm"/>
    <property type="evidence" value="ECO:0007669"/>
    <property type="project" value="UniProtKB-SubCell"/>
</dbReference>
<evidence type="ECO:0000256" key="7">
    <source>
        <dbReference type="ARBA" id="ARBA00053047"/>
    </source>
</evidence>
<feature type="compositionally biased region" description="Gly residues" evidence="10">
    <location>
        <begin position="23"/>
        <end position="37"/>
    </location>
</feature>
<protein>
    <recommendedName>
        <fullName evidence="9">L antigen family member 3</fullName>
    </recommendedName>
</protein>
<accession>A0A8C8YIU1</accession>
<dbReference type="GO" id="GO:0008033">
    <property type="term" value="P:tRNA processing"/>
    <property type="evidence" value="ECO:0007669"/>
    <property type="project" value="UniProtKB-KW"/>
</dbReference>
<name>A0A8C8YIU1_PROSS</name>
<feature type="compositionally biased region" description="Low complexity" evidence="10">
    <location>
        <begin position="38"/>
        <end position="47"/>
    </location>
</feature>
<dbReference type="Ensembl" id="ENSPSMT00000002957.1">
    <property type="protein sequence ID" value="ENSPSMP00000002483.1"/>
    <property type="gene ID" value="ENSPSMG00000001960.1"/>
</dbReference>
<dbReference type="AlphaFoldDB" id="A0A8C8YIU1"/>
<evidence type="ECO:0000256" key="4">
    <source>
        <dbReference type="ARBA" id="ARBA00022490"/>
    </source>
</evidence>
<evidence type="ECO:0000256" key="10">
    <source>
        <dbReference type="SAM" id="MobiDB-lite"/>
    </source>
</evidence>
<dbReference type="Proteomes" id="UP000694414">
    <property type="component" value="Unplaced"/>
</dbReference>
<dbReference type="PANTHER" id="PTHR31283">
    <property type="entry name" value="EKC/KEOPS COMPLEX SUBUNIT PCC1 FAMILY MEMBER"/>
    <property type="match status" value="1"/>
</dbReference>
<dbReference type="Pfam" id="PF09341">
    <property type="entry name" value="Pcc1"/>
    <property type="match status" value="1"/>
</dbReference>
<dbReference type="GeneTree" id="ENSGT01030000238159"/>
<keyword evidence="4" id="KW-0963">Cytoplasm</keyword>
<comment type="similarity">
    <text evidence="3">Belongs to the CTAG/PCC1 family.</text>
</comment>
<evidence type="ECO:0000256" key="9">
    <source>
        <dbReference type="ARBA" id="ARBA00076355"/>
    </source>
</evidence>
<evidence type="ECO:0000313" key="12">
    <source>
        <dbReference type="Proteomes" id="UP000694414"/>
    </source>
</evidence>
<dbReference type="GO" id="GO:0005634">
    <property type="term" value="C:nucleus"/>
    <property type="evidence" value="ECO:0007669"/>
    <property type="project" value="UniProtKB-SubCell"/>
</dbReference>
<evidence type="ECO:0000313" key="11">
    <source>
        <dbReference type="Ensembl" id="ENSPSMP00000002483.1"/>
    </source>
</evidence>
<dbReference type="FunFam" id="3.30.310.50:FF:000005">
    <property type="entry name" value="L antigen family member 3"/>
    <property type="match status" value="1"/>
</dbReference>
<comment type="subunit">
    <text evidence="8">Component of the EKC/KEOPS complex composed of at least GON7, TP53RK, TPRKB, OSGEP and LAGE3; the whole complex dimerizes.</text>
</comment>
<dbReference type="PANTHER" id="PTHR31283:SF5">
    <property type="entry name" value="EKC_KEOPS COMPLEX SUBUNIT LAGE3"/>
    <property type="match status" value="1"/>
</dbReference>
<organism evidence="11 12">
    <name type="scientific">Prolemur simus</name>
    <name type="common">Greater bamboo lemur</name>
    <name type="synonym">Hapalemur simus</name>
    <dbReference type="NCBI Taxonomy" id="1328070"/>
    <lineage>
        <taxon>Eukaryota</taxon>
        <taxon>Metazoa</taxon>
        <taxon>Chordata</taxon>
        <taxon>Craniata</taxon>
        <taxon>Vertebrata</taxon>
        <taxon>Euteleostomi</taxon>
        <taxon>Mammalia</taxon>
        <taxon>Eutheria</taxon>
        <taxon>Euarchontoglires</taxon>
        <taxon>Primates</taxon>
        <taxon>Strepsirrhini</taxon>
        <taxon>Lemuriformes</taxon>
        <taxon>Lemuridae</taxon>
        <taxon>Prolemur</taxon>
    </lineage>
</organism>
<evidence type="ECO:0000256" key="2">
    <source>
        <dbReference type="ARBA" id="ARBA00004496"/>
    </source>
</evidence>
<comment type="subcellular location">
    <subcellularLocation>
        <location evidence="2">Cytoplasm</location>
    </subcellularLocation>
    <subcellularLocation>
        <location evidence="1">Nucleus</location>
    </subcellularLocation>
</comment>
<dbReference type="GO" id="GO:0000408">
    <property type="term" value="C:EKC/KEOPS complex"/>
    <property type="evidence" value="ECO:0007669"/>
    <property type="project" value="TreeGrafter"/>
</dbReference>
<keyword evidence="5" id="KW-0819">tRNA processing</keyword>
<comment type="function">
    <text evidence="7">Component of the EKC/KEOPS complex that is required for the formation of a threonylcarbamoyl group on adenosine at position 37 (t(6)A37) in tRNAs that read codons beginning with adenine. The complex is probably involved in the transfer of the threonylcarbamoyl moiety of threonylcarbamoyl-AMP (TC-AMP) to the N6 group of A37. LAGE3 functions as a dimerization module for the complex.</text>
</comment>
<evidence type="ECO:0000256" key="1">
    <source>
        <dbReference type="ARBA" id="ARBA00004123"/>
    </source>
</evidence>
<feature type="region of interest" description="Disordered" evidence="10">
    <location>
        <begin position="1"/>
        <end position="68"/>
    </location>
</feature>
<sequence length="152" mass="15735">MQAPDAGAAGGAGDQSGRRSPDGQGGPSGQGGAGAAGGAPAVGAPAPGQGGEPVPADPRPGIPLRVRFPSPVEAEIACRTLAPREEPQQQAIHAEFTVDGSLLIVLRWRDGRLLRTSFQSFLNQLTLMLRNMRGKRGMKHNLVSRGRQGIVS</sequence>
<proteinExistence type="inferred from homology"/>
<keyword evidence="6" id="KW-0539">Nucleus</keyword>
<reference evidence="11" key="2">
    <citation type="submission" date="2025-09" db="UniProtKB">
        <authorList>
            <consortium name="Ensembl"/>
        </authorList>
    </citation>
    <scope>IDENTIFICATION</scope>
</reference>
<dbReference type="GO" id="GO:0070525">
    <property type="term" value="P:tRNA threonylcarbamoyladenosine metabolic process"/>
    <property type="evidence" value="ECO:0007669"/>
    <property type="project" value="TreeGrafter"/>
</dbReference>